<dbReference type="Proteomes" id="UP001165083">
    <property type="component" value="Unassembled WGS sequence"/>
</dbReference>
<comment type="caution">
    <text evidence="5">The sequence shown here is derived from an EMBL/GenBank/DDBJ whole genome shotgun (WGS) entry which is preliminary data.</text>
</comment>
<dbReference type="InterPro" id="IPR036005">
    <property type="entry name" value="Creatinase/aminopeptidase-like"/>
</dbReference>
<gene>
    <name evidence="5" type="ORF">Plil01_001304700</name>
</gene>
<dbReference type="GO" id="GO:0008235">
    <property type="term" value="F:metalloexopeptidase activity"/>
    <property type="evidence" value="ECO:0007669"/>
    <property type="project" value="TreeGrafter"/>
</dbReference>
<dbReference type="InterPro" id="IPR050247">
    <property type="entry name" value="Met_Aminopeptidase_Type2"/>
</dbReference>
<dbReference type="PANTHER" id="PTHR45777:SF2">
    <property type="entry name" value="METHIONINE AMINOPEPTIDASE 2"/>
    <property type="match status" value="1"/>
</dbReference>
<organism evidence="5 6">
    <name type="scientific">Phytophthora lilii</name>
    <dbReference type="NCBI Taxonomy" id="2077276"/>
    <lineage>
        <taxon>Eukaryota</taxon>
        <taxon>Sar</taxon>
        <taxon>Stramenopiles</taxon>
        <taxon>Oomycota</taxon>
        <taxon>Peronosporomycetes</taxon>
        <taxon>Peronosporales</taxon>
        <taxon>Peronosporaceae</taxon>
        <taxon>Phytophthora</taxon>
    </lineage>
</organism>
<evidence type="ECO:0000256" key="4">
    <source>
        <dbReference type="SAM" id="MobiDB-lite"/>
    </source>
</evidence>
<reference evidence="5" key="1">
    <citation type="submission" date="2023-04" db="EMBL/GenBank/DDBJ databases">
        <title>Phytophthora lilii NBRC 32176.</title>
        <authorList>
            <person name="Ichikawa N."/>
            <person name="Sato H."/>
            <person name="Tonouchi N."/>
        </authorList>
    </citation>
    <scope>NUCLEOTIDE SEQUENCE</scope>
    <source>
        <strain evidence="5">NBRC 32176</strain>
    </source>
</reference>
<accession>A0A9W6UE70</accession>
<dbReference type="GO" id="GO:0006508">
    <property type="term" value="P:proteolysis"/>
    <property type="evidence" value="ECO:0007669"/>
    <property type="project" value="UniProtKB-KW"/>
</dbReference>
<feature type="region of interest" description="Disordered" evidence="4">
    <location>
        <begin position="31"/>
        <end position="51"/>
    </location>
</feature>
<dbReference type="OrthoDB" id="7848262at2759"/>
<dbReference type="AlphaFoldDB" id="A0A9W6UE70"/>
<keyword evidence="1" id="KW-0031">Aminopeptidase</keyword>
<proteinExistence type="predicted"/>
<dbReference type="GO" id="GO:0004177">
    <property type="term" value="F:aminopeptidase activity"/>
    <property type="evidence" value="ECO:0007669"/>
    <property type="project" value="UniProtKB-KW"/>
</dbReference>
<keyword evidence="6" id="KW-1185">Reference proteome</keyword>
<dbReference type="SUPFAM" id="SSF55920">
    <property type="entry name" value="Creatinase/aminopeptidase"/>
    <property type="match status" value="1"/>
</dbReference>
<keyword evidence="3" id="KW-0378">Hydrolase</keyword>
<evidence type="ECO:0000313" key="6">
    <source>
        <dbReference type="Proteomes" id="UP001165083"/>
    </source>
</evidence>
<evidence type="ECO:0000256" key="3">
    <source>
        <dbReference type="ARBA" id="ARBA00022801"/>
    </source>
</evidence>
<protein>
    <submittedName>
        <fullName evidence="5">Unnamed protein product</fullName>
    </submittedName>
</protein>
<dbReference type="PANTHER" id="PTHR45777">
    <property type="entry name" value="METHIONINE AMINOPEPTIDASE 2"/>
    <property type="match status" value="1"/>
</dbReference>
<evidence type="ECO:0000313" key="5">
    <source>
        <dbReference type="EMBL" id="GMF30563.1"/>
    </source>
</evidence>
<name>A0A9W6UE70_9STRA</name>
<evidence type="ECO:0000256" key="2">
    <source>
        <dbReference type="ARBA" id="ARBA00022670"/>
    </source>
</evidence>
<keyword evidence="2" id="KW-0645">Protease</keyword>
<evidence type="ECO:0000256" key="1">
    <source>
        <dbReference type="ARBA" id="ARBA00022438"/>
    </source>
</evidence>
<dbReference type="EMBL" id="BSXW01000846">
    <property type="protein sequence ID" value="GMF30563.1"/>
    <property type="molecule type" value="Genomic_DNA"/>
</dbReference>
<dbReference type="GO" id="GO:0005737">
    <property type="term" value="C:cytoplasm"/>
    <property type="evidence" value="ECO:0007669"/>
    <property type="project" value="TreeGrafter"/>
</dbReference>
<dbReference type="Gene3D" id="3.90.230.10">
    <property type="entry name" value="Creatinase/methionine aminopeptidase superfamily"/>
    <property type="match status" value="1"/>
</dbReference>
<sequence>MAGHKQHKKQKTTTAPVTDDHVQIVANVVKIDASNKGKKENQKKKKVETDQVAGSRLPQFRGIDGFTDSFLAIGQTDPPSIPSSQGVRFQVGKFKSIPTISTPIARPTRRSVHWTVSWQMNTPRSVTLLKCTAMSANSHKRGIAFSTGCSLNHVAAHYTPNPGDETVLTYSDVMKLDFGTGRIIHSAFTVAFDPQFDPLLEAAKAATNAGIACAGIDARLGDIGGEI</sequence>